<evidence type="ECO:0000313" key="5">
    <source>
        <dbReference type="Proteomes" id="UP000191039"/>
    </source>
</evidence>
<accession>A0A1Q4H9J1</accession>
<reference evidence="3 5" key="1">
    <citation type="submission" date="2016-09" db="EMBL/GenBank/DDBJ databases">
        <title>genome sequences of unsequenced Mycobacteria.</title>
        <authorList>
            <person name="Greninger A.L."/>
            <person name="Jerome K.R."/>
            <person name="Mcnair B."/>
            <person name="Wallis C."/>
            <person name="Fang F."/>
        </authorList>
    </citation>
    <scope>NUCLEOTIDE SEQUENCE [LARGE SCALE GENOMIC DNA]</scope>
    <source>
        <strain evidence="3 5">BM1</strain>
    </source>
</reference>
<evidence type="ECO:0000256" key="1">
    <source>
        <dbReference type="SAM" id="MobiDB-lite"/>
    </source>
</evidence>
<dbReference type="AlphaFoldDB" id="A0A1Q4H9J1"/>
<dbReference type="STRING" id="1801.BRW64_19120"/>
<keyword evidence="6" id="KW-1185">Reference proteome</keyword>
<comment type="caution">
    <text evidence="4">The sequence shown here is derived from an EMBL/GenBank/DDBJ whole genome shotgun (WGS) entry which is preliminary data.</text>
</comment>
<dbReference type="OrthoDB" id="4639220at2"/>
<dbReference type="Proteomes" id="UP000220340">
    <property type="component" value="Unassembled WGS sequence"/>
</dbReference>
<feature type="signal peptide" evidence="2">
    <location>
        <begin position="1"/>
        <end position="24"/>
    </location>
</feature>
<evidence type="ECO:0000256" key="2">
    <source>
        <dbReference type="SAM" id="SignalP"/>
    </source>
</evidence>
<feature type="compositionally biased region" description="Low complexity" evidence="1">
    <location>
        <begin position="17"/>
        <end position="41"/>
    </location>
</feature>
<proteinExistence type="predicted"/>
<dbReference type="InterPro" id="IPR020377">
    <property type="entry name" value="Uncharacterised_LpqV"/>
</dbReference>
<dbReference type="EMBL" id="MIJD01000383">
    <property type="protein sequence ID" value="OPE47145.1"/>
    <property type="molecule type" value="Genomic_DNA"/>
</dbReference>
<dbReference type="EMBL" id="PDCR01000026">
    <property type="protein sequence ID" value="PEG52839.1"/>
    <property type="molecule type" value="Genomic_DNA"/>
</dbReference>
<organism evidence="4 6">
    <name type="scientific">Mycolicibacterium diernhoferi</name>
    <dbReference type="NCBI Taxonomy" id="1801"/>
    <lineage>
        <taxon>Bacteria</taxon>
        <taxon>Bacillati</taxon>
        <taxon>Actinomycetota</taxon>
        <taxon>Actinomycetes</taxon>
        <taxon>Mycobacteriales</taxon>
        <taxon>Mycobacteriaceae</taxon>
        <taxon>Mycolicibacterium</taxon>
    </lineage>
</organism>
<keyword evidence="2" id="KW-0732">Signal</keyword>
<dbReference type="PROSITE" id="PS51257">
    <property type="entry name" value="PROKAR_LIPOPROTEIN"/>
    <property type="match status" value="1"/>
</dbReference>
<protein>
    <recommendedName>
        <fullName evidence="7">LpqV protein</fullName>
    </recommendedName>
</protein>
<evidence type="ECO:0000313" key="4">
    <source>
        <dbReference type="EMBL" id="PEG52839.1"/>
    </source>
</evidence>
<evidence type="ECO:0000313" key="6">
    <source>
        <dbReference type="Proteomes" id="UP000220340"/>
    </source>
</evidence>
<name>A0A1Q4H9J1_9MYCO</name>
<gene>
    <name evidence="3" type="ORF">BV510_25425</name>
    <name evidence="4" type="ORF">CRI78_19605</name>
</gene>
<dbReference type="Pfam" id="PF17301">
    <property type="entry name" value="LpqV"/>
    <property type="match status" value="1"/>
</dbReference>
<sequence>MRRYPILVTAAAAALLAGCTPTTEKPSTETSTPSPSSTESPSPSPSGTAARGAVQVSPGGVTTAVDAPANATESGYGQACRAARAWIDGRPGEPAELAEAYLKTVQEPGAVGPGSFNVAWADLTPGQQAGVIMAVNSAAAKECG</sequence>
<evidence type="ECO:0000313" key="3">
    <source>
        <dbReference type="EMBL" id="OPE47145.1"/>
    </source>
</evidence>
<feature type="region of interest" description="Disordered" evidence="1">
    <location>
        <begin position="17"/>
        <end position="74"/>
    </location>
</feature>
<feature type="chain" id="PRO_5044564048" description="LpqV protein" evidence="2">
    <location>
        <begin position="25"/>
        <end position="144"/>
    </location>
</feature>
<reference evidence="4 6" key="2">
    <citation type="submission" date="2017-10" db="EMBL/GenBank/DDBJ databases">
        <title>The new phylogeny of genus Mycobacterium.</title>
        <authorList>
            <person name="Tortoli E."/>
            <person name="Trovato A."/>
            <person name="Cirillo D.M."/>
        </authorList>
    </citation>
    <scope>NUCLEOTIDE SEQUENCE [LARGE SCALE GENOMIC DNA]</scope>
    <source>
        <strain evidence="4 6">IP141170001</strain>
    </source>
</reference>
<dbReference type="RefSeq" id="WP_073858018.1">
    <property type="nucleotide sequence ID" value="NZ_BAAATC010000004.1"/>
</dbReference>
<evidence type="ECO:0008006" key="7">
    <source>
        <dbReference type="Google" id="ProtNLM"/>
    </source>
</evidence>
<dbReference type="Proteomes" id="UP000191039">
    <property type="component" value="Unassembled WGS sequence"/>
</dbReference>